<reference evidence="3 4" key="1">
    <citation type="submission" date="2020-04" db="EMBL/GenBank/DDBJ databases">
        <title>MicrobeNet Type strains.</title>
        <authorList>
            <person name="Nicholson A.C."/>
        </authorList>
    </citation>
    <scope>NUCLEOTIDE SEQUENCE [LARGE SCALE GENOMIC DNA]</scope>
    <source>
        <strain evidence="3 4">DSM 44445</strain>
    </source>
</reference>
<accession>A0A7X6M084</accession>
<feature type="region of interest" description="Disordered" evidence="1">
    <location>
        <begin position="23"/>
        <end position="72"/>
    </location>
</feature>
<evidence type="ECO:0000256" key="1">
    <source>
        <dbReference type="SAM" id="MobiDB-lite"/>
    </source>
</evidence>
<name>A0A7X6M084_9NOCA</name>
<sequence length="72" mass="6618">MKKIGTLTLIGAAAAAVLCGGAGTAAADRPGSATPVVAPGEPNPSGTGSSSGVTDLLQALASGSAQATAPTR</sequence>
<protein>
    <submittedName>
        <fullName evidence="3">Uncharacterized protein</fullName>
    </submittedName>
</protein>
<gene>
    <name evidence="3" type="ORF">HGA07_17430</name>
</gene>
<feature type="compositionally biased region" description="Low complexity" evidence="1">
    <location>
        <begin position="56"/>
        <end position="72"/>
    </location>
</feature>
<feature type="signal peptide" evidence="2">
    <location>
        <begin position="1"/>
        <end position="27"/>
    </location>
</feature>
<dbReference type="RefSeq" id="WP_040718748.1">
    <property type="nucleotide sequence ID" value="NZ_CAWPHS010000009.1"/>
</dbReference>
<proteinExistence type="predicted"/>
<evidence type="ECO:0000313" key="4">
    <source>
        <dbReference type="Proteomes" id="UP000523447"/>
    </source>
</evidence>
<feature type="chain" id="PRO_5031501733" evidence="2">
    <location>
        <begin position="28"/>
        <end position="72"/>
    </location>
</feature>
<dbReference type="EMBL" id="JAAXPE010000017">
    <property type="protein sequence ID" value="NKY87406.1"/>
    <property type="molecule type" value="Genomic_DNA"/>
</dbReference>
<organism evidence="3 4">
    <name type="scientific">Nocardia veterana</name>
    <dbReference type="NCBI Taxonomy" id="132249"/>
    <lineage>
        <taxon>Bacteria</taxon>
        <taxon>Bacillati</taxon>
        <taxon>Actinomycetota</taxon>
        <taxon>Actinomycetes</taxon>
        <taxon>Mycobacteriales</taxon>
        <taxon>Nocardiaceae</taxon>
        <taxon>Nocardia</taxon>
    </lineage>
</organism>
<evidence type="ECO:0000256" key="2">
    <source>
        <dbReference type="SAM" id="SignalP"/>
    </source>
</evidence>
<evidence type="ECO:0000313" key="3">
    <source>
        <dbReference type="EMBL" id="NKY87406.1"/>
    </source>
</evidence>
<keyword evidence="4" id="KW-1185">Reference proteome</keyword>
<feature type="compositionally biased region" description="Polar residues" evidence="1">
    <location>
        <begin position="44"/>
        <end position="53"/>
    </location>
</feature>
<dbReference type="Proteomes" id="UP000523447">
    <property type="component" value="Unassembled WGS sequence"/>
</dbReference>
<comment type="caution">
    <text evidence="3">The sequence shown here is derived from an EMBL/GenBank/DDBJ whole genome shotgun (WGS) entry which is preliminary data.</text>
</comment>
<keyword evidence="2" id="KW-0732">Signal</keyword>
<dbReference type="AlphaFoldDB" id="A0A7X6M084"/>